<dbReference type="STRING" id="870242.cpu_01840"/>
<dbReference type="GO" id="GO:0032955">
    <property type="term" value="P:regulation of division septum assembly"/>
    <property type="evidence" value="ECO:0007669"/>
    <property type="project" value="InterPro"/>
</dbReference>
<evidence type="ECO:0000256" key="1">
    <source>
        <dbReference type="ARBA" id="ARBA00008168"/>
    </source>
</evidence>
<accession>A0A1L8CS43</accession>
<keyword evidence="3 4" id="KW-0132">Cell division</keyword>
<comment type="caution">
    <text evidence="4">The sequence shown here is derived from an EMBL/GenBank/DDBJ whole genome shotgun (WGS) entry which is preliminary data.</text>
</comment>
<sequence length="93" mass="10757">MLEFLMKLFGKEQQNSKTMAKERLRLVLVQDRTNVSPELLQNLKEDLIAVITKYMEIDEKALEVNIDTHEEQVALIANIPIKNVKRKVNAHAN</sequence>
<dbReference type="InterPro" id="IPR005527">
    <property type="entry name" value="MinE"/>
</dbReference>
<dbReference type="GO" id="GO:0051301">
    <property type="term" value="P:cell division"/>
    <property type="evidence" value="ECO:0007669"/>
    <property type="project" value="UniProtKB-KW"/>
</dbReference>
<dbReference type="RefSeq" id="WP_075858120.1">
    <property type="nucleotide sequence ID" value="NZ_BDJK01000003.1"/>
</dbReference>
<comment type="function">
    <text evidence="2 3">Prevents the cell division inhibition by proteins MinC and MinD at internal division sites while permitting inhibition at polar sites. This ensures cell division at the proper site by restricting the formation of a division septum at the midpoint of the long axis of the cell.</text>
</comment>
<dbReference type="NCBIfam" id="TIGR01215">
    <property type="entry name" value="minE"/>
    <property type="match status" value="1"/>
</dbReference>
<protein>
    <recommendedName>
        <fullName evidence="3">Cell division topological specificity factor</fullName>
    </recommendedName>
</protein>
<dbReference type="Pfam" id="PF03776">
    <property type="entry name" value="MinE"/>
    <property type="match status" value="1"/>
</dbReference>
<gene>
    <name evidence="3" type="primary">minE</name>
    <name evidence="4" type="ORF">cpu_01840</name>
</gene>
<dbReference type="InterPro" id="IPR036707">
    <property type="entry name" value="MinE_sf"/>
</dbReference>
<evidence type="ECO:0000256" key="2">
    <source>
        <dbReference type="ARBA" id="ARBA00025265"/>
    </source>
</evidence>
<evidence type="ECO:0000313" key="4">
    <source>
        <dbReference type="EMBL" id="GAV21674.1"/>
    </source>
</evidence>
<dbReference type="EMBL" id="BDJK01000003">
    <property type="protein sequence ID" value="GAV21674.1"/>
    <property type="molecule type" value="Genomic_DNA"/>
</dbReference>
<reference evidence="5" key="1">
    <citation type="submission" date="2016-12" db="EMBL/GenBank/DDBJ databases">
        <title>Draft Genome Sequences od Carboxydothermus pertinax and islandicus, Hydrogenogenic Carboxydotrophic Bacteria.</title>
        <authorList>
            <person name="Fukuyama Y."/>
            <person name="Ohmae K."/>
            <person name="Yoneda Y."/>
            <person name="Yoshida T."/>
            <person name="Sako Y."/>
        </authorList>
    </citation>
    <scope>NUCLEOTIDE SEQUENCE [LARGE SCALE GENOMIC DNA]</scope>
    <source>
        <strain evidence="5">Ug1</strain>
    </source>
</reference>
<dbReference type="HAMAP" id="MF_00262">
    <property type="entry name" value="MinE"/>
    <property type="match status" value="1"/>
</dbReference>
<name>A0A1L8CS43_9THEO</name>
<organism evidence="4 5">
    <name type="scientific">Carboxydothermus pertinax</name>
    <dbReference type="NCBI Taxonomy" id="870242"/>
    <lineage>
        <taxon>Bacteria</taxon>
        <taxon>Bacillati</taxon>
        <taxon>Bacillota</taxon>
        <taxon>Clostridia</taxon>
        <taxon>Thermoanaerobacterales</taxon>
        <taxon>Thermoanaerobacteraceae</taxon>
        <taxon>Carboxydothermus</taxon>
    </lineage>
</organism>
<keyword evidence="3" id="KW-0131">Cell cycle</keyword>
<dbReference type="NCBIfam" id="NF001422">
    <property type="entry name" value="PRK00296.1"/>
    <property type="match status" value="1"/>
</dbReference>
<dbReference type="AlphaFoldDB" id="A0A1L8CS43"/>
<evidence type="ECO:0000256" key="3">
    <source>
        <dbReference type="HAMAP-Rule" id="MF_00262"/>
    </source>
</evidence>
<dbReference type="Gene3D" id="3.30.1070.10">
    <property type="entry name" value="Cell division topological specificity factor MinE"/>
    <property type="match status" value="1"/>
</dbReference>
<comment type="similarity">
    <text evidence="1 3">Belongs to the MinE family.</text>
</comment>
<dbReference type="SUPFAM" id="SSF55229">
    <property type="entry name" value="Cell division protein MinE topological specificity domain"/>
    <property type="match status" value="1"/>
</dbReference>
<dbReference type="Proteomes" id="UP000187485">
    <property type="component" value="Unassembled WGS sequence"/>
</dbReference>
<evidence type="ECO:0000313" key="5">
    <source>
        <dbReference type="Proteomes" id="UP000187485"/>
    </source>
</evidence>
<keyword evidence="5" id="KW-1185">Reference proteome</keyword>
<proteinExistence type="inferred from homology"/>